<gene>
    <name evidence="7" type="ORF">H9704_13800</name>
</gene>
<dbReference type="AlphaFoldDB" id="A0A9D2SJE1"/>
<feature type="signal peptide" evidence="6">
    <location>
        <begin position="1"/>
        <end position="23"/>
    </location>
</feature>
<evidence type="ECO:0000256" key="1">
    <source>
        <dbReference type="ARBA" id="ARBA00004196"/>
    </source>
</evidence>
<protein>
    <submittedName>
        <fullName evidence="7">Sugar ABC transporter substrate-binding protein</fullName>
    </submittedName>
</protein>
<comment type="caution">
    <text evidence="7">The sequence shown here is derived from an EMBL/GenBank/DDBJ whole genome shotgun (WGS) entry which is preliminary data.</text>
</comment>
<dbReference type="Proteomes" id="UP000823910">
    <property type="component" value="Unassembled WGS sequence"/>
</dbReference>
<feature type="compositionally biased region" description="Low complexity" evidence="5">
    <location>
        <begin position="26"/>
        <end position="49"/>
    </location>
</feature>
<dbReference type="Pfam" id="PF01547">
    <property type="entry name" value="SBP_bac_1"/>
    <property type="match status" value="1"/>
</dbReference>
<dbReference type="PROSITE" id="PS51257">
    <property type="entry name" value="PROKAR_LIPOPROTEIN"/>
    <property type="match status" value="1"/>
</dbReference>
<comment type="similarity">
    <text evidence="2">Belongs to the bacterial solute-binding protein 1 family.</text>
</comment>
<evidence type="ECO:0000256" key="6">
    <source>
        <dbReference type="SAM" id="SignalP"/>
    </source>
</evidence>
<dbReference type="InterPro" id="IPR006059">
    <property type="entry name" value="SBP"/>
</dbReference>
<evidence type="ECO:0000256" key="2">
    <source>
        <dbReference type="ARBA" id="ARBA00008520"/>
    </source>
</evidence>
<sequence length="462" mass="50977">MKKIFKRLVAAGLGVTIVAGSLAGCSSGSGTGETQAASQAETTAAESASGDSGQAAETEELVAEEGAEIEIAYWEGSQSDKDAWDWAIAKLKEDHPEITITTQIYPSDTYRDQLDTRIAGDDWPDVMRYTYQRLGKFKDSNTMLDLTPYIGQESLDDLIPAFREACMYDGKLVAMPHHTDVIALFYNKKMLADAGIEVPQSLEEAWTVEEFTDIARQLKEANGLDYAMGGIWENSSGYRWLPFLYMYGGSLMNEDQTAITMDTPEALEAIKLYESWRQEDLINNVAFTATPACNMMFVANQLAFAFAGSWHCSYMEENMPDGWGVTYMPQKDGKTGSDMGGNGLFAYAGTEYPKAAAIVIEYLTNAENMKGFCEAGNFIPVRQSLMEEGLTFSSFQEEMELFMEIAGTIDEKMASDETSVPFQELNIALNEAMDPMIVDGSSTAEEVAQNCQTTMTEILESY</sequence>
<comment type="subcellular location">
    <subcellularLocation>
        <location evidence="1">Cell envelope</location>
    </subcellularLocation>
</comment>
<dbReference type="PANTHER" id="PTHR43649:SF31">
    <property type="entry name" value="SN-GLYCEROL-3-PHOSPHATE-BINDING PERIPLASMIC PROTEIN UGPB"/>
    <property type="match status" value="1"/>
</dbReference>
<evidence type="ECO:0000256" key="4">
    <source>
        <dbReference type="ARBA" id="ARBA00022729"/>
    </source>
</evidence>
<proteinExistence type="inferred from homology"/>
<dbReference type="SUPFAM" id="SSF53850">
    <property type="entry name" value="Periplasmic binding protein-like II"/>
    <property type="match status" value="1"/>
</dbReference>
<accession>A0A9D2SJE1</accession>
<dbReference type="PANTHER" id="PTHR43649">
    <property type="entry name" value="ARABINOSE-BINDING PROTEIN-RELATED"/>
    <property type="match status" value="1"/>
</dbReference>
<dbReference type="Gene3D" id="3.40.190.10">
    <property type="entry name" value="Periplasmic binding protein-like II"/>
    <property type="match status" value="1"/>
</dbReference>
<dbReference type="InterPro" id="IPR050490">
    <property type="entry name" value="Bact_solute-bd_prot1"/>
</dbReference>
<evidence type="ECO:0000256" key="5">
    <source>
        <dbReference type="SAM" id="MobiDB-lite"/>
    </source>
</evidence>
<dbReference type="GO" id="GO:0030313">
    <property type="term" value="C:cell envelope"/>
    <property type="evidence" value="ECO:0007669"/>
    <property type="project" value="UniProtKB-SubCell"/>
</dbReference>
<keyword evidence="4 6" id="KW-0732">Signal</keyword>
<keyword evidence="3" id="KW-0813">Transport</keyword>
<name>A0A9D2SJE1_9FIRM</name>
<reference evidence="7" key="1">
    <citation type="journal article" date="2021" name="PeerJ">
        <title>Extensive microbial diversity within the chicken gut microbiome revealed by metagenomics and culture.</title>
        <authorList>
            <person name="Gilroy R."/>
            <person name="Ravi A."/>
            <person name="Getino M."/>
            <person name="Pursley I."/>
            <person name="Horton D.L."/>
            <person name="Alikhan N.F."/>
            <person name="Baker D."/>
            <person name="Gharbi K."/>
            <person name="Hall N."/>
            <person name="Watson M."/>
            <person name="Adriaenssens E.M."/>
            <person name="Foster-Nyarko E."/>
            <person name="Jarju S."/>
            <person name="Secka A."/>
            <person name="Antonio M."/>
            <person name="Oren A."/>
            <person name="Chaudhuri R.R."/>
            <person name="La Ragione R."/>
            <person name="Hildebrand F."/>
            <person name="Pallen M.J."/>
        </authorList>
    </citation>
    <scope>NUCLEOTIDE SEQUENCE</scope>
    <source>
        <strain evidence="7">CHK180-15479</strain>
    </source>
</reference>
<evidence type="ECO:0000313" key="8">
    <source>
        <dbReference type="Proteomes" id="UP000823910"/>
    </source>
</evidence>
<dbReference type="EMBL" id="DWWT01000075">
    <property type="protein sequence ID" value="HJC07193.1"/>
    <property type="molecule type" value="Genomic_DNA"/>
</dbReference>
<evidence type="ECO:0000256" key="3">
    <source>
        <dbReference type="ARBA" id="ARBA00022448"/>
    </source>
</evidence>
<dbReference type="CDD" id="cd13585">
    <property type="entry name" value="PBP2_TMBP_like"/>
    <property type="match status" value="1"/>
</dbReference>
<reference evidence="7" key="2">
    <citation type="submission" date="2021-04" db="EMBL/GenBank/DDBJ databases">
        <authorList>
            <person name="Gilroy R."/>
        </authorList>
    </citation>
    <scope>NUCLEOTIDE SEQUENCE</scope>
    <source>
        <strain evidence="7">CHK180-15479</strain>
    </source>
</reference>
<evidence type="ECO:0000313" key="7">
    <source>
        <dbReference type="EMBL" id="HJC07193.1"/>
    </source>
</evidence>
<organism evidence="7 8">
    <name type="scientific">Candidatus Enterocloster excrementipullorum</name>
    <dbReference type="NCBI Taxonomy" id="2838559"/>
    <lineage>
        <taxon>Bacteria</taxon>
        <taxon>Bacillati</taxon>
        <taxon>Bacillota</taxon>
        <taxon>Clostridia</taxon>
        <taxon>Lachnospirales</taxon>
        <taxon>Lachnospiraceae</taxon>
        <taxon>Enterocloster</taxon>
    </lineage>
</organism>
<feature type="chain" id="PRO_5038409015" evidence="6">
    <location>
        <begin position="24"/>
        <end position="462"/>
    </location>
</feature>
<feature type="region of interest" description="Disordered" evidence="5">
    <location>
        <begin position="26"/>
        <end position="56"/>
    </location>
</feature>